<keyword evidence="3 15" id="KW-0813">Transport</keyword>
<evidence type="ECO:0000256" key="1">
    <source>
        <dbReference type="ARBA" id="ARBA00003926"/>
    </source>
</evidence>
<feature type="transmembrane region" description="Helical" evidence="15">
    <location>
        <begin position="607"/>
        <end position="630"/>
    </location>
</feature>
<evidence type="ECO:0000256" key="9">
    <source>
        <dbReference type="ARBA" id="ARBA00023004"/>
    </source>
</evidence>
<dbReference type="Proteomes" id="UP001596267">
    <property type="component" value="Unassembled WGS sequence"/>
</dbReference>
<dbReference type="Pfam" id="PF02421">
    <property type="entry name" value="FeoB_N"/>
    <property type="match status" value="1"/>
</dbReference>
<dbReference type="PRINTS" id="PR00326">
    <property type="entry name" value="GTP1OBG"/>
</dbReference>
<dbReference type="InterPro" id="IPR050860">
    <property type="entry name" value="FeoB_GTPase"/>
</dbReference>
<accession>A0ABW1WEC7</accession>
<keyword evidence="11 15" id="KW-0342">GTP-binding</keyword>
<feature type="transmembrane region" description="Helical" evidence="15">
    <location>
        <begin position="279"/>
        <end position="297"/>
    </location>
</feature>
<keyword evidence="7" id="KW-0547">Nucleotide-binding</keyword>
<protein>
    <recommendedName>
        <fullName evidence="13 14">Ferrous iron transport protein B</fullName>
    </recommendedName>
</protein>
<evidence type="ECO:0000256" key="12">
    <source>
        <dbReference type="ARBA" id="ARBA00023136"/>
    </source>
</evidence>
<reference evidence="18" key="1">
    <citation type="journal article" date="2019" name="Int. J. Syst. Evol. Microbiol.">
        <title>The Global Catalogue of Microorganisms (GCM) 10K type strain sequencing project: providing services to taxonomists for standard genome sequencing and annotation.</title>
        <authorList>
            <consortium name="The Broad Institute Genomics Platform"/>
            <consortium name="The Broad Institute Genome Sequencing Center for Infectious Disease"/>
            <person name="Wu L."/>
            <person name="Ma J."/>
        </authorList>
    </citation>
    <scope>NUCLEOTIDE SEQUENCE [LARGE SCALE GENOMIC DNA]</scope>
    <source>
        <strain evidence="18">CCUG 42001</strain>
    </source>
</reference>
<feature type="transmembrane region" description="Helical" evidence="15">
    <location>
        <begin position="553"/>
        <end position="575"/>
    </location>
</feature>
<keyword evidence="4" id="KW-1003">Cell membrane</keyword>
<evidence type="ECO:0000313" key="18">
    <source>
        <dbReference type="Proteomes" id="UP001596267"/>
    </source>
</evidence>
<keyword evidence="9 15" id="KW-0408">Iron</keyword>
<keyword evidence="5 15" id="KW-0410">Iron transport</keyword>
<keyword evidence="18" id="KW-1185">Reference proteome</keyword>
<dbReference type="InterPro" id="IPR030389">
    <property type="entry name" value="G_FEOB_dom"/>
</dbReference>
<comment type="similarity">
    <text evidence="15">Belongs to the TRAFAC class TrmE-Era-EngA-EngB-Septin-like GTPase superfamily. FeoB GTPase (TC 9.A.8) family.</text>
</comment>
<evidence type="ECO:0000256" key="5">
    <source>
        <dbReference type="ARBA" id="ARBA00022496"/>
    </source>
</evidence>
<evidence type="ECO:0000256" key="8">
    <source>
        <dbReference type="ARBA" id="ARBA00022989"/>
    </source>
</evidence>
<dbReference type="NCBIfam" id="TIGR00437">
    <property type="entry name" value="feoB"/>
    <property type="match status" value="1"/>
</dbReference>
<comment type="caution">
    <text evidence="17">The sequence shown here is derived from an EMBL/GenBank/DDBJ whole genome shotgun (WGS) entry which is preliminary data.</text>
</comment>
<evidence type="ECO:0000256" key="7">
    <source>
        <dbReference type="ARBA" id="ARBA00022741"/>
    </source>
</evidence>
<dbReference type="RefSeq" id="WP_253076999.1">
    <property type="nucleotide sequence ID" value="NZ_JAMXWN010000013.1"/>
</dbReference>
<dbReference type="InterPro" id="IPR011642">
    <property type="entry name" value="Gate_dom"/>
</dbReference>
<sequence length="711" mass="78649">MKIALVGNPNCGKTTMFNALTGNSQYVGNWPGVTVEKKEGRLKCHKDVVITDLPGIYSLSPYSLEEVVSRNYLLNEHPDAIINLVDASNIERNLYLTTQIVELGIPVVLALNMMDILVKNGDKIDLRKLETVFGCAVVETVAVKGKGAIKAAERAIERVNANKKQIPKHKFSNEIELPIAKISELVKDYVEPVHVRWFAVKCFERDKKILAEAKLSPQKLEQLEKIISPVEDEYEDDSESIIINERYDFIAQVVEETVHKKARTTSTSDRIDKIVTNRFLSLPIFAGIIWLVYYVSVTTVGTMVTNWTNDTLFGGWITQGATRFFNMIGTADWLTGLIVDGIIGGVGTVLGFVPQMLILFFFLSILEDSGYMARVAFIMDRIFRRFGLSGKSFIPLLISSGCGVPGIMATRTIENEKDRKLTIMLTTFIPCGAKLTIITMIVTTFFPGSTWIAPAMYFLGITMIAISGIILKKTRFFAGEPAPFVMELPAYHMPSLKGVLIHMWERGKHFIIKAGTVIFIACGLIWFLSSFGWDLRLTEDINQSMLATIGKVISWFLVPLGFGTWKGAVATISALAAKENAIGTLAVLNGVSMQGNAHALIDGIRSMFSSVGALSFMLFNLFNPPCIAAIGATSREMGGPKWTMIALGYQTILGYSVSFIVYQLGSVFFLGNRFGIGAILSVIILAFVLILLLRPAPKFHDFARHRSEINL</sequence>
<keyword evidence="10" id="KW-0406">Ion transport</keyword>
<feature type="transmembrane region" description="Helical" evidence="15">
    <location>
        <begin position="451"/>
        <end position="471"/>
    </location>
</feature>
<dbReference type="Gene3D" id="1.10.287.1770">
    <property type="match status" value="1"/>
</dbReference>
<feature type="transmembrane region" description="Helical" evidence="15">
    <location>
        <begin position="674"/>
        <end position="693"/>
    </location>
</feature>
<proteinExistence type="inferred from homology"/>
<dbReference type="EMBL" id="JBHSTQ010000007">
    <property type="protein sequence ID" value="MFC6386721.1"/>
    <property type="molecule type" value="Genomic_DNA"/>
</dbReference>
<dbReference type="InterPro" id="IPR041069">
    <property type="entry name" value="FeoB_Cyto"/>
</dbReference>
<dbReference type="InterPro" id="IPR006073">
    <property type="entry name" value="GTP-bd"/>
</dbReference>
<evidence type="ECO:0000256" key="11">
    <source>
        <dbReference type="ARBA" id="ARBA00023134"/>
    </source>
</evidence>
<dbReference type="PANTHER" id="PTHR43185">
    <property type="entry name" value="FERROUS IRON TRANSPORT PROTEIN B"/>
    <property type="match status" value="1"/>
</dbReference>
<evidence type="ECO:0000256" key="3">
    <source>
        <dbReference type="ARBA" id="ARBA00022448"/>
    </source>
</evidence>
<dbReference type="PROSITE" id="PS51711">
    <property type="entry name" value="G_FEOB"/>
    <property type="match status" value="1"/>
</dbReference>
<dbReference type="Pfam" id="PF07670">
    <property type="entry name" value="Gate"/>
    <property type="match status" value="2"/>
</dbReference>
<dbReference type="InterPro" id="IPR003373">
    <property type="entry name" value="Fe2_transport_prot-B"/>
</dbReference>
<evidence type="ECO:0000256" key="2">
    <source>
        <dbReference type="ARBA" id="ARBA00004651"/>
    </source>
</evidence>
<dbReference type="Pfam" id="PF07664">
    <property type="entry name" value="FeoB_C"/>
    <property type="match status" value="1"/>
</dbReference>
<dbReference type="Gene3D" id="3.40.50.300">
    <property type="entry name" value="P-loop containing nucleotide triphosphate hydrolases"/>
    <property type="match status" value="1"/>
</dbReference>
<dbReference type="PANTHER" id="PTHR43185:SF1">
    <property type="entry name" value="FE(2+) TRANSPORTER FEOB"/>
    <property type="match status" value="1"/>
</dbReference>
<organism evidence="17 18">
    <name type="scientific">Sporolactobacillus kofuensis</name>
    <dbReference type="NCBI Taxonomy" id="269672"/>
    <lineage>
        <taxon>Bacteria</taxon>
        <taxon>Bacillati</taxon>
        <taxon>Bacillota</taxon>
        <taxon>Bacilli</taxon>
        <taxon>Bacillales</taxon>
        <taxon>Sporolactobacillaceae</taxon>
        <taxon>Sporolactobacillus</taxon>
    </lineage>
</organism>
<dbReference type="CDD" id="cd01879">
    <property type="entry name" value="FeoB"/>
    <property type="match status" value="1"/>
</dbReference>
<evidence type="ECO:0000256" key="14">
    <source>
        <dbReference type="NCBIfam" id="TIGR00437"/>
    </source>
</evidence>
<feature type="transmembrane region" description="Helical" evidence="15">
    <location>
        <begin position="642"/>
        <end position="662"/>
    </location>
</feature>
<keyword evidence="12 15" id="KW-0472">Membrane</keyword>
<dbReference type="InterPro" id="IPR011640">
    <property type="entry name" value="Fe2_transport_prot_B_C"/>
</dbReference>
<comment type="subcellular location">
    <subcellularLocation>
        <location evidence="2 15">Cell membrane</location>
        <topology evidence="2 15">Multi-pass membrane protein</topology>
    </subcellularLocation>
</comment>
<name>A0ABW1WEC7_9BACL</name>
<comment type="function">
    <text evidence="1 15">Probable transporter of a GTP-driven Fe(2+) uptake system.</text>
</comment>
<feature type="transmembrane region" description="Helical" evidence="15">
    <location>
        <begin position="342"/>
        <end position="366"/>
    </location>
</feature>
<dbReference type="SUPFAM" id="SSF52540">
    <property type="entry name" value="P-loop containing nucleoside triphosphate hydrolases"/>
    <property type="match status" value="1"/>
</dbReference>
<evidence type="ECO:0000256" key="13">
    <source>
        <dbReference type="ARBA" id="ARBA00031200"/>
    </source>
</evidence>
<evidence type="ECO:0000256" key="4">
    <source>
        <dbReference type="ARBA" id="ARBA00022475"/>
    </source>
</evidence>
<keyword evidence="6 15" id="KW-0812">Transmembrane</keyword>
<keyword evidence="8 15" id="KW-1133">Transmembrane helix</keyword>
<evidence type="ECO:0000256" key="10">
    <source>
        <dbReference type="ARBA" id="ARBA00023065"/>
    </source>
</evidence>
<gene>
    <name evidence="17" type="primary">feoB</name>
    <name evidence="17" type="ORF">ACFP7A_08905</name>
</gene>
<dbReference type="Pfam" id="PF17910">
    <property type="entry name" value="FeoB_Cyto"/>
    <property type="match status" value="1"/>
</dbReference>
<evidence type="ECO:0000259" key="16">
    <source>
        <dbReference type="PROSITE" id="PS51711"/>
    </source>
</evidence>
<feature type="domain" description="FeoB-type G" evidence="16">
    <location>
        <begin position="1"/>
        <end position="162"/>
    </location>
</feature>
<evidence type="ECO:0000256" key="15">
    <source>
        <dbReference type="RuleBase" id="RU362098"/>
    </source>
</evidence>
<dbReference type="InterPro" id="IPR027417">
    <property type="entry name" value="P-loop_NTPase"/>
</dbReference>
<feature type="transmembrane region" description="Helical" evidence="15">
    <location>
        <begin position="510"/>
        <end position="533"/>
    </location>
</feature>
<feature type="transmembrane region" description="Helical" evidence="15">
    <location>
        <begin position="421"/>
        <end position="445"/>
    </location>
</feature>
<evidence type="ECO:0000313" key="17">
    <source>
        <dbReference type="EMBL" id="MFC6386721.1"/>
    </source>
</evidence>
<evidence type="ECO:0000256" key="6">
    <source>
        <dbReference type="ARBA" id="ARBA00022692"/>
    </source>
</evidence>